<feature type="non-terminal residue" evidence="4">
    <location>
        <position position="121"/>
    </location>
</feature>
<evidence type="ECO:0000313" key="5">
    <source>
        <dbReference type="Proteomes" id="UP000703674"/>
    </source>
</evidence>
<accession>A0ABX1D5K9</accession>
<evidence type="ECO:0000259" key="3">
    <source>
        <dbReference type="Pfam" id="PF01068"/>
    </source>
</evidence>
<comment type="caution">
    <text evidence="4">The sequence shown here is derived from an EMBL/GenBank/DDBJ whole genome shotgun (WGS) entry which is preliminary data.</text>
</comment>
<dbReference type="Proteomes" id="UP000703674">
    <property type="component" value="Unassembled WGS sequence"/>
</dbReference>
<gene>
    <name evidence="4" type="ORF">HC175_20805</name>
</gene>
<keyword evidence="5" id="KW-1185">Reference proteome</keyword>
<organism evidence="4 5">
    <name type="scientific">Salinimicrobium oceani</name>
    <dbReference type="NCBI Taxonomy" id="2722702"/>
    <lineage>
        <taxon>Bacteria</taxon>
        <taxon>Pseudomonadati</taxon>
        <taxon>Bacteroidota</taxon>
        <taxon>Flavobacteriia</taxon>
        <taxon>Flavobacteriales</taxon>
        <taxon>Flavobacteriaceae</taxon>
        <taxon>Salinimicrobium</taxon>
    </lineage>
</organism>
<reference evidence="4 5" key="1">
    <citation type="submission" date="2020-03" db="EMBL/GenBank/DDBJ databases">
        <title>Salinimicrobium sp. nov, isolated from SCS.</title>
        <authorList>
            <person name="Cao W.R."/>
        </authorList>
    </citation>
    <scope>NUCLEOTIDE SEQUENCE [LARGE SCALE GENOMIC DNA]</scope>
    <source>
        <strain evidence="5">J15B91</strain>
    </source>
</reference>
<dbReference type="InterPro" id="IPR012310">
    <property type="entry name" value="DNA_ligase_ATP-dep_cent"/>
</dbReference>
<evidence type="ECO:0000256" key="2">
    <source>
        <dbReference type="ARBA" id="ARBA00022598"/>
    </source>
</evidence>
<dbReference type="InterPro" id="IPR050191">
    <property type="entry name" value="ATP-dep_DNA_ligase"/>
</dbReference>
<dbReference type="SUPFAM" id="SSF56091">
    <property type="entry name" value="DNA ligase/mRNA capping enzyme, catalytic domain"/>
    <property type="match status" value="1"/>
</dbReference>
<dbReference type="Gene3D" id="3.30.1490.70">
    <property type="match status" value="1"/>
</dbReference>
<feature type="domain" description="ATP-dependent DNA ligase family profile" evidence="3">
    <location>
        <begin position="14"/>
        <end position="120"/>
    </location>
</feature>
<dbReference type="Pfam" id="PF01068">
    <property type="entry name" value="DNA_ligase_A_M"/>
    <property type="match status" value="1"/>
</dbReference>
<sequence length="121" mass="14104">EKVKQLKVTELIKPMLATKAPEIFNKANWIYELKWDGYRAIGNIQQGKVDLYSRNGISFKAKFKEIYEQLKNIPHDVILDGEIVALNEEGKPVFQNLQNYQNDPSGELRFYVFDLLYLNGH</sequence>
<protein>
    <submittedName>
        <fullName evidence="4">ATP-dependent DNA ligase</fullName>
    </submittedName>
</protein>
<evidence type="ECO:0000313" key="4">
    <source>
        <dbReference type="EMBL" id="NJW55357.1"/>
    </source>
</evidence>
<comment type="similarity">
    <text evidence="1">Belongs to the ATP-dependent DNA ligase family.</text>
</comment>
<dbReference type="PANTHER" id="PTHR45674">
    <property type="entry name" value="DNA LIGASE 1/3 FAMILY MEMBER"/>
    <property type="match status" value="1"/>
</dbReference>
<dbReference type="Gene3D" id="3.30.470.30">
    <property type="entry name" value="DNA ligase/mRNA capping enzyme"/>
    <property type="match status" value="1"/>
</dbReference>
<name>A0ABX1D5K9_9FLAO</name>
<dbReference type="EMBL" id="JAAVJR010001068">
    <property type="protein sequence ID" value="NJW55357.1"/>
    <property type="molecule type" value="Genomic_DNA"/>
</dbReference>
<evidence type="ECO:0000256" key="1">
    <source>
        <dbReference type="ARBA" id="ARBA00007572"/>
    </source>
</evidence>
<dbReference type="GO" id="GO:0016874">
    <property type="term" value="F:ligase activity"/>
    <property type="evidence" value="ECO:0007669"/>
    <property type="project" value="UniProtKB-KW"/>
</dbReference>
<keyword evidence="2 4" id="KW-0436">Ligase</keyword>
<dbReference type="PANTHER" id="PTHR45674:SF4">
    <property type="entry name" value="DNA LIGASE 1"/>
    <property type="match status" value="1"/>
</dbReference>
<proteinExistence type="inferred from homology"/>
<feature type="non-terminal residue" evidence="4">
    <location>
        <position position="1"/>
    </location>
</feature>